<protein>
    <submittedName>
        <fullName evidence="3">Aldehyde dehydrogenase family protein</fullName>
    </submittedName>
</protein>
<keyword evidence="4" id="KW-1185">Reference proteome</keyword>
<sequence length="479" mass="51480">MSNMTLQQDASSEAQDIVAGLMERARTAQEQFARYTQEEVDEVVTAVAWALVHPGRNEAISRMAVETTGLGNVNDKITKNQRKTMGLLRDLRQAKSVGVIQELPELGLVEIARPVGVVGAVVPSTNPAATPTNKTINALKGGNAIILAPSPKGQQVCAELLEYMHAELDRVGAPRDLIQQLPAPVSKATTYELMNQVDLVVVTGSQNNVRSAYSSGTPAIGVGAGNVPVIIDDSADLKEAARKIAASKTFDYATSCSSENSLVILDGVYDSAIAALEQSGGAMLTAEEKQQLEAAMWEEGNLSRHVIARSAPEIARLAGLTRPALENAAFLMVAEDQVGKEHPFSGEKLSPVLAVYRVEDFDAAFTQTHRLLDHQGKGHSCGIHTEDESHIQRLGLEMPVCRVIVNQAHAFACGGNFDNGLPFSLSMGCGTWGENSISENLNYRHYLNITRIARTIPVDEPSMDELFGGYLSRYGLASS</sequence>
<evidence type="ECO:0000313" key="4">
    <source>
        <dbReference type="Proteomes" id="UP001301869"/>
    </source>
</evidence>
<dbReference type="Gene3D" id="3.40.605.10">
    <property type="entry name" value="Aldehyde Dehydrogenase, Chain A, domain 1"/>
    <property type="match status" value="1"/>
</dbReference>
<dbReference type="InterPro" id="IPR016162">
    <property type="entry name" value="Ald_DH_N"/>
</dbReference>
<name>A0ABY9Z2S6_9GAMM</name>
<organism evidence="3 4">
    <name type="scientific">Halomonas piscis</name>
    <dbReference type="NCBI Taxonomy" id="3031727"/>
    <lineage>
        <taxon>Bacteria</taxon>
        <taxon>Pseudomonadati</taxon>
        <taxon>Pseudomonadota</taxon>
        <taxon>Gammaproteobacteria</taxon>
        <taxon>Oceanospirillales</taxon>
        <taxon>Halomonadaceae</taxon>
        <taxon>Halomonas</taxon>
    </lineage>
</organism>
<dbReference type="EMBL" id="CP119391">
    <property type="protein sequence ID" value="WNK21322.1"/>
    <property type="molecule type" value="Genomic_DNA"/>
</dbReference>
<proteinExistence type="predicted"/>
<accession>A0ABY9Z2S6</accession>
<dbReference type="PANTHER" id="PTHR11699">
    <property type="entry name" value="ALDEHYDE DEHYDROGENASE-RELATED"/>
    <property type="match status" value="1"/>
</dbReference>
<dbReference type="SUPFAM" id="SSF53720">
    <property type="entry name" value="ALDH-like"/>
    <property type="match status" value="1"/>
</dbReference>
<dbReference type="Gene3D" id="3.40.309.10">
    <property type="entry name" value="Aldehyde Dehydrogenase, Chain A, domain 2"/>
    <property type="match status" value="1"/>
</dbReference>
<evidence type="ECO:0000313" key="3">
    <source>
        <dbReference type="EMBL" id="WNK21322.1"/>
    </source>
</evidence>
<dbReference type="InterPro" id="IPR015590">
    <property type="entry name" value="Aldehyde_DH_dom"/>
</dbReference>
<feature type="domain" description="Aldehyde dehydrogenase" evidence="2">
    <location>
        <begin position="17"/>
        <end position="412"/>
    </location>
</feature>
<evidence type="ECO:0000256" key="1">
    <source>
        <dbReference type="ARBA" id="ARBA00023002"/>
    </source>
</evidence>
<dbReference type="CDD" id="cd07122">
    <property type="entry name" value="ALDH_F20_ACDH"/>
    <property type="match status" value="1"/>
</dbReference>
<dbReference type="RefSeq" id="WP_311885368.1">
    <property type="nucleotide sequence ID" value="NZ_CP119391.1"/>
</dbReference>
<dbReference type="Pfam" id="PF00171">
    <property type="entry name" value="Aldedh"/>
    <property type="match status" value="1"/>
</dbReference>
<dbReference type="InterPro" id="IPR016161">
    <property type="entry name" value="Ald_DH/histidinol_DH"/>
</dbReference>
<dbReference type="Proteomes" id="UP001301869">
    <property type="component" value="Chromosome"/>
</dbReference>
<dbReference type="InterPro" id="IPR016163">
    <property type="entry name" value="Ald_DH_C"/>
</dbReference>
<keyword evidence="1" id="KW-0560">Oxidoreductase</keyword>
<reference evidence="3 4" key="1">
    <citation type="submission" date="2023-03" db="EMBL/GenBank/DDBJ databases">
        <title>Halomonas sp. nov., isolated from Korean tranditional fermented seafood 'Jeotgal'.</title>
        <authorList>
            <person name="Kim B."/>
            <person name="Shin N.-R."/>
        </authorList>
    </citation>
    <scope>NUCLEOTIDE SEQUENCE [LARGE SCALE GENOMIC DNA]</scope>
    <source>
        <strain evidence="3 4">SG2L-4</strain>
    </source>
</reference>
<gene>
    <name evidence="3" type="ORF">P1P91_06520</name>
</gene>
<evidence type="ECO:0000259" key="2">
    <source>
        <dbReference type="Pfam" id="PF00171"/>
    </source>
</evidence>
<dbReference type="NCBIfam" id="NF047625">
    <property type="entry name" value="AcylSulfactDhSauS"/>
    <property type="match status" value="1"/>
</dbReference>